<accession>A0A0K1PX00</accession>
<protein>
    <recommendedName>
        <fullName evidence="4">DUF2490 domain-containing protein</fullName>
    </recommendedName>
</protein>
<evidence type="ECO:0000313" key="3">
    <source>
        <dbReference type="Proteomes" id="UP000064967"/>
    </source>
</evidence>
<sequence length="263" mass="30911">MLDRERVCLAPRVRSLRSLWAWLALIVFVLVPREARADGEVWIWTENRIPIVRTDTPGFPRLDWRLITDFRFNQRAGGLHQAFFRTGPAFYATDWLFMAVNGVVYADRQPDGRFLQEGRLELEPNLFGRFGDFTFNDRNRFESRWREGNNRWRYRNQLRINYAPKGAKWIPFVWDEILVDLSGTGFHQNRFDVGIARMLTETIRLDVAYMLRSREDQGKWTNDHIFNLYFYFDVPPKAAPPPPALPMQQPPPAPMLPPAPGNE</sequence>
<dbReference type="Pfam" id="PF10677">
    <property type="entry name" value="DUF2490"/>
    <property type="match status" value="1"/>
</dbReference>
<reference evidence="2 3" key="1">
    <citation type="submission" date="2015-08" db="EMBL/GenBank/DDBJ databases">
        <authorList>
            <person name="Babu N.S."/>
            <person name="Beckwith C.J."/>
            <person name="Beseler K.G."/>
            <person name="Brison A."/>
            <person name="Carone J.V."/>
            <person name="Caskin T.P."/>
            <person name="Diamond M."/>
            <person name="Durham M.E."/>
            <person name="Foxe J.M."/>
            <person name="Go M."/>
            <person name="Henderson B.A."/>
            <person name="Jones I.B."/>
            <person name="McGettigan J.A."/>
            <person name="Micheletti S.J."/>
            <person name="Nasrallah M.E."/>
            <person name="Ortiz D."/>
            <person name="Piller C.R."/>
            <person name="Privatt S.R."/>
            <person name="Schneider S.L."/>
            <person name="Sharp S."/>
            <person name="Smith T.C."/>
            <person name="Stanton J.D."/>
            <person name="Ullery H.E."/>
            <person name="Wilson R.J."/>
            <person name="Serrano M.G."/>
            <person name="Buck G."/>
            <person name="Lee V."/>
            <person name="Wang Y."/>
            <person name="Carvalho R."/>
            <person name="Voegtly L."/>
            <person name="Shi R."/>
            <person name="Duckworth R."/>
            <person name="Johnson A."/>
            <person name="Loviza R."/>
            <person name="Walstead R."/>
            <person name="Shah Z."/>
            <person name="Kiflezghi M."/>
            <person name="Wade K."/>
            <person name="Ball S.L."/>
            <person name="Bradley K.W."/>
            <person name="Asai D.J."/>
            <person name="Bowman C.A."/>
            <person name="Russell D.A."/>
            <person name="Pope W.H."/>
            <person name="Jacobs-Sera D."/>
            <person name="Hendrix R.W."/>
            <person name="Hatfull G.F."/>
        </authorList>
    </citation>
    <scope>NUCLEOTIDE SEQUENCE [LARGE SCALE GENOMIC DNA]</scope>
    <source>
        <strain evidence="2 3">DSM 27648</strain>
    </source>
</reference>
<organism evidence="2 3">
    <name type="scientific">Labilithrix luteola</name>
    <dbReference type="NCBI Taxonomy" id="1391654"/>
    <lineage>
        <taxon>Bacteria</taxon>
        <taxon>Pseudomonadati</taxon>
        <taxon>Myxococcota</taxon>
        <taxon>Polyangia</taxon>
        <taxon>Polyangiales</taxon>
        <taxon>Labilitrichaceae</taxon>
        <taxon>Labilithrix</taxon>
    </lineage>
</organism>
<proteinExistence type="predicted"/>
<evidence type="ECO:0008006" key="4">
    <source>
        <dbReference type="Google" id="ProtNLM"/>
    </source>
</evidence>
<dbReference type="AlphaFoldDB" id="A0A0K1PX00"/>
<dbReference type="Proteomes" id="UP000064967">
    <property type="component" value="Chromosome"/>
</dbReference>
<evidence type="ECO:0000313" key="2">
    <source>
        <dbReference type="EMBL" id="AKU98042.1"/>
    </source>
</evidence>
<feature type="region of interest" description="Disordered" evidence="1">
    <location>
        <begin position="240"/>
        <end position="263"/>
    </location>
</feature>
<evidence type="ECO:0000256" key="1">
    <source>
        <dbReference type="SAM" id="MobiDB-lite"/>
    </source>
</evidence>
<dbReference type="EMBL" id="CP012333">
    <property type="protein sequence ID" value="AKU98042.1"/>
    <property type="molecule type" value="Genomic_DNA"/>
</dbReference>
<name>A0A0K1PX00_9BACT</name>
<dbReference type="KEGG" id="llu:AKJ09_04706"/>
<gene>
    <name evidence="2" type="ORF">AKJ09_04706</name>
</gene>
<keyword evidence="3" id="KW-1185">Reference proteome</keyword>
<dbReference type="InterPro" id="IPR019619">
    <property type="entry name" value="DUF2490"/>
</dbReference>